<dbReference type="GO" id="GO:1901607">
    <property type="term" value="P:alpha-amino acid biosynthetic process"/>
    <property type="evidence" value="ECO:0007669"/>
    <property type="project" value="UniProtKB-ARBA"/>
</dbReference>
<dbReference type="InterPro" id="IPR018357">
    <property type="entry name" value="Hexapep_transf_CS"/>
</dbReference>
<comment type="similarity">
    <text evidence="1">Belongs to the transferase hexapeptide repeat family.</text>
</comment>
<evidence type="ECO:0000256" key="1">
    <source>
        <dbReference type="ARBA" id="ARBA00007274"/>
    </source>
</evidence>
<evidence type="ECO:0000256" key="6">
    <source>
        <dbReference type="ARBA" id="ARBA00049486"/>
    </source>
</evidence>
<evidence type="ECO:0000256" key="2">
    <source>
        <dbReference type="ARBA" id="ARBA00013266"/>
    </source>
</evidence>
<dbReference type="InterPro" id="IPR011004">
    <property type="entry name" value="Trimer_LpxA-like_sf"/>
</dbReference>
<comment type="caution">
    <text evidence="7">The sequence shown here is derived from an EMBL/GenBank/DDBJ whole genome shotgun (WGS) entry which is preliminary data.</text>
</comment>
<dbReference type="AlphaFoldDB" id="J9FD00"/>
<proteinExistence type="inferred from homology"/>
<protein>
    <recommendedName>
        <fullName evidence="2">serine O-acetyltransferase</fullName>
        <ecNumber evidence="2">2.3.1.30</ecNumber>
    </recommendedName>
</protein>
<dbReference type="EMBL" id="AMCI01007625">
    <property type="protein sequence ID" value="EJW92298.1"/>
    <property type="molecule type" value="Genomic_DNA"/>
</dbReference>
<dbReference type="GO" id="GO:0009001">
    <property type="term" value="F:serine O-acetyltransferase activity"/>
    <property type="evidence" value="ECO:0007669"/>
    <property type="project" value="UniProtKB-EC"/>
</dbReference>
<evidence type="ECO:0000313" key="7">
    <source>
        <dbReference type="EMBL" id="EJW92298.1"/>
    </source>
</evidence>
<dbReference type="InterPro" id="IPR001451">
    <property type="entry name" value="Hexapep"/>
</dbReference>
<evidence type="ECO:0000256" key="3">
    <source>
        <dbReference type="ARBA" id="ARBA00022605"/>
    </source>
</evidence>
<evidence type="ECO:0000256" key="4">
    <source>
        <dbReference type="ARBA" id="ARBA00022679"/>
    </source>
</evidence>
<feature type="non-terminal residue" evidence="7">
    <location>
        <position position="1"/>
    </location>
</feature>
<dbReference type="InterPro" id="IPR045304">
    <property type="entry name" value="LbH_SAT"/>
</dbReference>
<dbReference type="FunFam" id="2.160.10.10:FF:000007">
    <property type="entry name" value="Serine acetyltransferase"/>
    <property type="match status" value="1"/>
</dbReference>
<keyword evidence="3" id="KW-0028">Amino-acid biosynthesis</keyword>
<dbReference type="GO" id="GO:0170033">
    <property type="term" value="P:L-amino acid metabolic process"/>
    <property type="evidence" value="ECO:0007669"/>
    <property type="project" value="UniProtKB-ARBA"/>
</dbReference>
<dbReference type="Pfam" id="PF00132">
    <property type="entry name" value="Hexapep"/>
    <property type="match status" value="1"/>
</dbReference>
<dbReference type="SUPFAM" id="SSF51161">
    <property type="entry name" value="Trimeric LpxA-like enzymes"/>
    <property type="match status" value="1"/>
</dbReference>
<keyword evidence="4 7" id="KW-0808">Transferase</keyword>
<comment type="catalytic activity">
    <reaction evidence="6">
        <text>L-serine + acetyl-CoA = O-acetyl-L-serine + CoA</text>
        <dbReference type="Rhea" id="RHEA:24560"/>
        <dbReference type="ChEBI" id="CHEBI:33384"/>
        <dbReference type="ChEBI" id="CHEBI:57287"/>
        <dbReference type="ChEBI" id="CHEBI:57288"/>
        <dbReference type="ChEBI" id="CHEBI:58340"/>
        <dbReference type="EC" id="2.3.1.30"/>
    </reaction>
</comment>
<dbReference type="PANTHER" id="PTHR42811">
    <property type="entry name" value="SERINE ACETYLTRANSFERASE"/>
    <property type="match status" value="1"/>
</dbReference>
<dbReference type="CDD" id="cd03354">
    <property type="entry name" value="LbH_SAT"/>
    <property type="match status" value="1"/>
</dbReference>
<name>J9FD00_9ZZZZ</name>
<dbReference type="GO" id="GO:0006790">
    <property type="term" value="P:sulfur compound metabolic process"/>
    <property type="evidence" value="ECO:0007669"/>
    <property type="project" value="UniProtKB-ARBA"/>
</dbReference>
<dbReference type="EC" id="2.3.1.30" evidence="2"/>
<accession>J9FD00</accession>
<dbReference type="GO" id="GO:0170039">
    <property type="term" value="P:proteinogenic amino acid metabolic process"/>
    <property type="evidence" value="ECO:0007669"/>
    <property type="project" value="UniProtKB-ARBA"/>
</dbReference>
<dbReference type="PROSITE" id="PS00101">
    <property type="entry name" value="HEXAPEP_TRANSFERASES"/>
    <property type="match status" value="1"/>
</dbReference>
<keyword evidence="5" id="KW-0012">Acyltransferase</keyword>
<evidence type="ECO:0000256" key="5">
    <source>
        <dbReference type="ARBA" id="ARBA00023315"/>
    </source>
</evidence>
<sequence>ILGQAIGKRLFIDHGTGVVIGETCIIGNDVKIYQGVTLGGTGKEKGKRHPTVEDGVLIGAGAKIIGNITLGKESKVGAGAIVIRDVLPNATVVCPPAYQVRLKMGKMSNLCAQGKERWICDEHHACMENGQIHNCPHANDK</sequence>
<gene>
    <name evidence="7" type="ORF">EVA_19595</name>
</gene>
<reference evidence="7" key="1">
    <citation type="journal article" date="2012" name="PLoS ONE">
        <title>Gene sets for utilization of primary and secondary nutrition supplies in the distal gut of endangered iberian lynx.</title>
        <authorList>
            <person name="Alcaide M."/>
            <person name="Messina E."/>
            <person name="Richter M."/>
            <person name="Bargiela R."/>
            <person name="Peplies J."/>
            <person name="Huws S.A."/>
            <person name="Newbold C.J."/>
            <person name="Golyshin P.N."/>
            <person name="Simon M.A."/>
            <person name="Lopez G."/>
            <person name="Yakimov M.M."/>
            <person name="Ferrer M."/>
        </authorList>
    </citation>
    <scope>NUCLEOTIDE SEQUENCE</scope>
</reference>
<organism evidence="7">
    <name type="scientific">gut metagenome</name>
    <dbReference type="NCBI Taxonomy" id="749906"/>
    <lineage>
        <taxon>unclassified sequences</taxon>
        <taxon>metagenomes</taxon>
        <taxon>organismal metagenomes</taxon>
    </lineage>
</organism>
<dbReference type="Gene3D" id="2.160.10.10">
    <property type="entry name" value="Hexapeptide repeat proteins"/>
    <property type="match status" value="1"/>
</dbReference>